<dbReference type="AlphaFoldDB" id="A0A919SYS1"/>
<comment type="caution">
    <text evidence="2">The sequence shown here is derived from an EMBL/GenBank/DDBJ whole genome shotgun (WGS) entry which is preliminary data.</text>
</comment>
<dbReference type="Proteomes" id="UP000680865">
    <property type="component" value="Unassembled WGS sequence"/>
</dbReference>
<proteinExistence type="predicted"/>
<accession>A0A919SYS1</accession>
<protein>
    <submittedName>
        <fullName evidence="2">Uncharacterized protein</fullName>
    </submittedName>
</protein>
<organism evidence="2 3">
    <name type="scientific">Winogradskya consettensis</name>
    <dbReference type="NCBI Taxonomy" id="113560"/>
    <lineage>
        <taxon>Bacteria</taxon>
        <taxon>Bacillati</taxon>
        <taxon>Actinomycetota</taxon>
        <taxon>Actinomycetes</taxon>
        <taxon>Micromonosporales</taxon>
        <taxon>Micromonosporaceae</taxon>
        <taxon>Winogradskya</taxon>
    </lineage>
</organism>
<feature type="compositionally biased region" description="Gly residues" evidence="1">
    <location>
        <begin position="8"/>
        <end position="28"/>
    </location>
</feature>
<name>A0A919SYS1_9ACTN</name>
<sequence length="69" mass="6880">MEGDHPHGGGGVGEVGVDGGAGPGQGGGDIDRGGGERSARVGKDEHPPVEPGERNLHAALQAGELLRHR</sequence>
<evidence type="ECO:0000313" key="2">
    <source>
        <dbReference type="EMBL" id="GIM80179.1"/>
    </source>
</evidence>
<keyword evidence="3" id="KW-1185">Reference proteome</keyword>
<feature type="region of interest" description="Disordered" evidence="1">
    <location>
        <begin position="1"/>
        <end position="69"/>
    </location>
</feature>
<evidence type="ECO:0000256" key="1">
    <source>
        <dbReference type="SAM" id="MobiDB-lite"/>
    </source>
</evidence>
<dbReference type="EMBL" id="BOQP01000041">
    <property type="protein sequence ID" value="GIM80179.1"/>
    <property type="molecule type" value="Genomic_DNA"/>
</dbReference>
<gene>
    <name evidence="2" type="ORF">Aco04nite_69390</name>
</gene>
<feature type="compositionally biased region" description="Basic and acidic residues" evidence="1">
    <location>
        <begin position="29"/>
        <end position="56"/>
    </location>
</feature>
<reference evidence="2" key="1">
    <citation type="submission" date="2021-03" db="EMBL/GenBank/DDBJ databases">
        <title>Whole genome shotgun sequence of Actinoplanes consettensis NBRC 14913.</title>
        <authorList>
            <person name="Komaki H."/>
            <person name="Tamura T."/>
        </authorList>
    </citation>
    <scope>NUCLEOTIDE SEQUENCE</scope>
    <source>
        <strain evidence="2">NBRC 14913</strain>
    </source>
</reference>
<evidence type="ECO:0000313" key="3">
    <source>
        <dbReference type="Proteomes" id="UP000680865"/>
    </source>
</evidence>